<dbReference type="InterPro" id="IPR014284">
    <property type="entry name" value="RNA_pol_sigma-70_dom"/>
</dbReference>
<dbReference type="InterPro" id="IPR036388">
    <property type="entry name" value="WH-like_DNA-bd_sf"/>
</dbReference>
<evidence type="ECO:0000256" key="1">
    <source>
        <dbReference type="ARBA" id="ARBA00010641"/>
    </source>
</evidence>
<evidence type="ECO:0000256" key="3">
    <source>
        <dbReference type="ARBA" id="ARBA00023082"/>
    </source>
</evidence>
<evidence type="ECO:0000313" key="8">
    <source>
        <dbReference type="Proteomes" id="UP000183461"/>
    </source>
</evidence>
<sequence>MNENDLVQLIKSAPERGQRAFYDKYFNYVYTIVYAKLKCYAKPEDIDECVGDVFAHCFFYFDKHEDINGSLKAFVAAVARNKAVDTYRRVARHKERNVSIEETGELVSEENVAESSETTEMRRLLYDKVSELGEPDSTIIIQKYFYGRSSKEIARIVELSADNVRARGSRAVKKLRELLLQAGFAR</sequence>
<feature type="domain" description="HTH luxR-type" evidence="6">
    <location>
        <begin position="147"/>
        <end position="174"/>
    </location>
</feature>
<evidence type="ECO:0000313" key="7">
    <source>
        <dbReference type="EMBL" id="SFW33463.1"/>
    </source>
</evidence>
<accession>A0A1K1NDP8</accession>
<comment type="similarity">
    <text evidence="1">Belongs to the sigma-70 factor family. ECF subfamily.</text>
</comment>
<dbReference type="EMBL" id="FPIP01000004">
    <property type="protein sequence ID" value="SFW33463.1"/>
    <property type="molecule type" value="Genomic_DNA"/>
</dbReference>
<dbReference type="Gene3D" id="1.10.1740.10">
    <property type="match status" value="1"/>
</dbReference>
<dbReference type="GO" id="GO:0016987">
    <property type="term" value="F:sigma factor activity"/>
    <property type="evidence" value="ECO:0007669"/>
    <property type="project" value="UniProtKB-KW"/>
</dbReference>
<dbReference type="InterPro" id="IPR000792">
    <property type="entry name" value="Tscrpt_reg_LuxR_C"/>
</dbReference>
<protein>
    <submittedName>
        <fullName evidence="7">RNA polymerase sigma-70 factor, ECF subfamily</fullName>
    </submittedName>
</protein>
<reference evidence="7 8" key="1">
    <citation type="submission" date="2016-11" db="EMBL/GenBank/DDBJ databases">
        <authorList>
            <person name="Jaros S."/>
            <person name="Januszkiewicz K."/>
            <person name="Wedrychowicz H."/>
        </authorList>
    </citation>
    <scope>NUCLEOTIDE SEQUENCE [LARGE SCALE GENOMIC DNA]</scope>
    <source>
        <strain evidence="7 8">YL228</strain>
    </source>
</reference>
<dbReference type="PANTHER" id="PTHR43133:SF8">
    <property type="entry name" value="RNA POLYMERASE SIGMA FACTOR HI_1459-RELATED"/>
    <property type="match status" value="1"/>
</dbReference>
<dbReference type="Gene3D" id="1.10.10.10">
    <property type="entry name" value="Winged helix-like DNA-binding domain superfamily/Winged helix DNA-binding domain"/>
    <property type="match status" value="1"/>
</dbReference>
<proteinExistence type="inferred from homology"/>
<dbReference type="RefSeq" id="WP_028515991.1">
    <property type="nucleotide sequence ID" value="NZ_CAMIZA010000006.1"/>
</dbReference>
<gene>
    <name evidence="7" type="ORF">SAMN02910280_1883</name>
</gene>
<keyword evidence="3" id="KW-0731">Sigma factor</keyword>
<dbReference type="AlphaFoldDB" id="A0A1K1NDP8"/>
<dbReference type="Pfam" id="PF08281">
    <property type="entry name" value="Sigma70_r4_2"/>
    <property type="match status" value="1"/>
</dbReference>
<dbReference type="InterPro" id="IPR013325">
    <property type="entry name" value="RNA_pol_sigma_r2"/>
</dbReference>
<organism evidence="7 8">
    <name type="scientific">Ruminococcus flavefaciens</name>
    <dbReference type="NCBI Taxonomy" id="1265"/>
    <lineage>
        <taxon>Bacteria</taxon>
        <taxon>Bacillati</taxon>
        <taxon>Bacillota</taxon>
        <taxon>Clostridia</taxon>
        <taxon>Eubacteriales</taxon>
        <taxon>Oscillospiraceae</taxon>
        <taxon>Ruminococcus</taxon>
    </lineage>
</organism>
<evidence type="ECO:0000256" key="4">
    <source>
        <dbReference type="ARBA" id="ARBA00023125"/>
    </source>
</evidence>
<dbReference type="SUPFAM" id="SSF88659">
    <property type="entry name" value="Sigma3 and sigma4 domains of RNA polymerase sigma factors"/>
    <property type="match status" value="1"/>
</dbReference>
<dbReference type="InterPro" id="IPR039425">
    <property type="entry name" value="RNA_pol_sigma-70-like"/>
</dbReference>
<name>A0A1K1NDP8_RUMFL</name>
<dbReference type="NCBIfam" id="TIGR02937">
    <property type="entry name" value="sigma70-ECF"/>
    <property type="match status" value="1"/>
</dbReference>
<dbReference type="PROSITE" id="PS00622">
    <property type="entry name" value="HTH_LUXR_1"/>
    <property type="match status" value="1"/>
</dbReference>
<dbReference type="SUPFAM" id="SSF88946">
    <property type="entry name" value="Sigma2 domain of RNA polymerase sigma factors"/>
    <property type="match status" value="1"/>
</dbReference>
<keyword evidence="2" id="KW-0805">Transcription regulation</keyword>
<dbReference type="InterPro" id="IPR013324">
    <property type="entry name" value="RNA_pol_sigma_r3/r4-like"/>
</dbReference>
<dbReference type="GO" id="GO:0003677">
    <property type="term" value="F:DNA binding"/>
    <property type="evidence" value="ECO:0007669"/>
    <property type="project" value="UniProtKB-KW"/>
</dbReference>
<dbReference type="GO" id="GO:0006352">
    <property type="term" value="P:DNA-templated transcription initiation"/>
    <property type="evidence" value="ECO:0007669"/>
    <property type="project" value="InterPro"/>
</dbReference>
<evidence type="ECO:0000259" key="6">
    <source>
        <dbReference type="PROSITE" id="PS00622"/>
    </source>
</evidence>
<dbReference type="InterPro" id="IPR013249">
    <property type="entry name" value="RNA_pol_sigma70_r4_t2"/>
</dbReference>
<evidence type="ECO:0000256" key="2">
    <source>
        <dbReference type="ARBA" id="ARBA00023015"/>
    </source>
</evidence>
<keyword evidence="5" id="KW-0804">Transcription</keyword>
<dbReference type="PANTHER" id="PTHR43133">
    <property type="entry name" value="RNA POLYMERASE ECF-TYPE SIGMA FACTO"/>
    <property type="match status" value="1"/>
</dbReference>
<dbReference type="Proteomes" id="UP000183461">
    <property type="component" value="Unassembled WGS sequence"/>
</dbReference>
<keyword evidence="4" id="KW-0238">DNA-binding</keyword>
<evidence type="ECO:0000256" key="5">
    <source>
        <dbReference type="ARBA" id="ARBA00023163"/>
    </source>
</evidence>